<organism evidence="7 8">
    <name type="scientific">Crystallibacter crystallopoietes</name>
    <dbReference type="NCBI Taxonomy" id="37928"/>
    <lineage>
        <taxon>Bacteria</taxon>
        <taxon>Bacillati</taxon>
        <taxon>Actinomycetota</taxon>
        <taxon>Actinomycetes</taxon>
        <taxon>Micrococcales</taxon>
        <taxon>Micrococcaceae</taxon>
        <taxon>Crystallibacter</taxon>
    </lineage>
</organism>
<keyword evidence="8" id="KW-1185">Reference proteome</keyword>
<evidence type="ECO:0000256" key="2">
    <source>
        <dbReference type="ARBA" id="ARBA00022692"/>
    </source>
</evidence>
<accession>A0A1H1CFV4</accession>
<gene>
    <name evidence="7" type="ORF">SAMN04489742_1898</name>
</gene>
<evidence type="ECO:0000256" key="3">
    <source>
        <dbReference type="ARBA" id="ARBA00022989"/>
    </source>
</evidence>
<dbReference type="KEGG" id="acry:AC20117_07875"/>
<evidence type="ECO:0000313" key="7">
    <source>
        <dbReference type="EMBL" id="SDQ62959.1"/>
    </source>
</evidence>
<name>A0A1H1CFV4_9MICC</name>
<keyword evidence="3 5" id="KW-1133">Transmembrane helix</keyword>
<reference evidence="7 8" key="1">
    <citation type="submission" date="2016-10" db="EMBL/GenBank/DDBJ databases">
        <authorList>
            <person name="de Groot N.N."/>
        </authorList>
    </citation>
    <scope>NUCLEOTIDE SEQUENCE [LARGE SCALE GENOMIC DNA]</scope>
    <source>
        <strain evidence="7 8">DSM 20117</strain>
    </source>
</reference>
<dbReference type="GO" id="GO:0016020">
    <property type="term" value="C:membrane"/>
    <property type="evidence" value="ECO:0007669"/>
    <property type="project" value="UniProtKB-SubCell"/>
</dbReference>
<feature type="domain" description="Integral membrane bound transporter" evidence="6">
    <location>
        <begin position="42"/>
        <end position="163"/>
    </location>
</feature>
<dbReference type="Proteomes" id="UP000181917">
    <property type="component" value="Unassembled WGS sequence"/>
</dbReference>
<feature type="transmembrane region" description="Helical" evidence="5">
    <location>
        <begin position="101"/>
        <end position="119"/>
    </location>
</feature>
<dbReference type="EMBL" id="FNKH01000002">
    <property type="protein sequence ID" value="SDQ62959.1"/>
    <property type="molecule type" value="Genomic_DNA"/>
</dbReference>
<evidence type="ECO:0000256" key="5">
    <source>
        <dbReference type="SAM" id="Phobius"/>
    </source>
</evidence>
<proteinExistence type="predicted"/>
<dbReference type="RefSeq" id="WP_074700199.1">
    <property type="nucleotide sequence ID" value="NZ_CP018863.1"/>
</dbReference>
<comment type="subcellular location">
    <subcellularLocation>
        <location evidence="1">Membrane</location>
        <topology evidence="1">Multi-pass membrane protein</topology>
    </subcellularLocation>
</comment>
<feature type="transmembrane region" description="Helical" evidence="5">
    <location>
        <begin position="52"/>
        <end position="70"/>
    </location>
</feature>
<protein>
    <submittedName>
        <fullName evidence="7">Uncharacterized membrane protein YgaE, UPF0421/DUF939 family</fullName>
    </submittedName>
</protein>
<evidence type="ECO:0000259" key="6">
    <source>
        <dbReference type="Pfam" id="PF13515"/>
    </source>
</evidence>
<dbReference type="OrthoDB" id="5198202at2"/>
<feature type="transmembrane region" description="Helical" evidence="5">
    <location>
        <begin position="27"/>
        <end position="46"/>
    </location>
</feature>
<evidence type="ECO:0000313" key="8">
    <source>
        <dbReference type="Proteomes" id="UP000181917"/>
    </source>
</evidence>
<keyword evidence="2 5" id="KW-0812">Transmembrane</keyword>
<dbReference type="AlphaFoldDB" id="A0A1H1CFV4"/>
<evidence type="ECO:0000256" key="1">
    <source>
        <dbReference type="ARBA" id="ARBA00004141"/>
    </source>
</evidence>
<sequence length="375" mass="39988">MSTGGPLSRARTFLRNRTRVGFSRSKASLFPAARMTLCAVAAYVIAEQLLGHEGPLFAATASLVALGFATGPRFRKVMEVAIGCTLGIAVGDLLLHFLGSGIWQAAAVLLISILLARFLDSGSIFSTQMGIQSVLVVLLPAPDGGPFTRSLDAVVGGVLALVVTMLIPGDPRSAPKTNLQKLLSELASVLRECSNALSRSDSTLAWHALVRARASQKLIDEVRTSFSGAQEVARISPAYRRHREEVGDLQKSAEMIDLAMRNSRVFSRRLTSAINHAAMTDDAIESFAEVLLEAADAVEVLSAGLSDPDGGARERRLSSARNELAAVATRLHPKTLGIQKLEGEGLVLVFRPLMVDLLEATGLTHDEAAAYLPKL</sequence>
<dbReference type="STRING" id="37928.SAMN04489742_1898"/>
<evidence type="ECO:0000256" key="4">
    <source>
        <dbReference type="ARBA" id="ARBA00023136"/>
    </source>
</evidence>
<dbReference type="InterPro" id="IPR049453">
    <property type="entry name" value="Memb_transporter_dom"/>
</dbReference>
<dbReference type="Pfam" id="PF13515">
    <property type="entry name" value="FUSC_2"/>
    <property type="match status" value="1"/>
</dbReference>
<keyword evidence="4 5" id="KW-0472">Membrane</keyword>